<sequence>MGPAEWAVIKVELFELELGRYDWAAMRCGCDRSELAGHLPEILRRAAAAATPKEARELWNAIDYHLLPAGHVLAEPSLPTLHVLLAALADGVPERSRAEILHLILALIGDNGQVASPVFAGRSLVDECRAAARAGLWIFYAEVLSGDSVGSATTAFEIAQILDDDEERLNRVQAAAGERLPWHLQPGTQIDWDSDGS</sequence>
<name>A0A495VUV2_9PSEU</name>
<evidence type="ECO:0000313" key="2">
    <source>
        <dbReference type="Proteomes" id="UP000282084"/>
    </source>
</evidence>
<accession>A0A495VUV2</accession>
<dbReference type="Proteomes" id="UP000282084">
    <property type="component" value="Unassembled WGS sequence"/>
</dbReference>
<protein>
    <submittedName>
        <fullName evidence="1">Uncharacterized protein</fullName>
    </submittedName>
</protein>
<keyword evidence="2" id="KW-1185">Reference proteome</keyword>
<proteinExistence type="predicted"/>
<gene>
    <name evidence="1" type="ORF">C8E97_0991</name>
</gene>
<reference evidence="1 2" key="1">
    <citation type="submission" date="2018-10" db="EMBL/GenBank/DDBJ databases">
        <title>Sequencing the genomes of 1000 actinobacteria strains.</title>
        <authorList>
            <person name="Klenk H.-P."/>
        </authorList>
    </citation>
    <scope>NUCLEOTIDE SEQUENCE [LARGE SCALE GENOMIC DNA]</scope>
    <source>
        <strain evidence="1 2">DSM 43800</strain>
    </source>
</reference>
<organism evidence="1 2">
    <name type="scientific">Saccharothrix australiensis</name>
    <dbReference type="NCBI Taxonomy" id="2072"/>
    <lineage>
        <taxon>Bacteria</taxon>
        <taxon>Bacillati</taxon>
        <taxon>Actinomycetota</taxon>
        <taxon>Actinomycetes</taxon>
        <taxon>Pseudonocardiales</taxon>
        <taxon>Pseudonocardiaceae</taxon>
        <taxon>Saccharothrix</taxon>
    </lineage>
</organism>
<evidence type="ECO:0000313" key="1">
    <source>
        <dbReference type="EMBL" id="RKT52477.1"/>
    </source>
</evidence>
<dbReference type="AlphaFoldDB" id="A0A495VUV2"/>
<comment type="caution">
    <text evidence="1">The sequence shown here is derived from an EMBL/GenBank/DDBJ whole genome shotgun (WGS) entry which is preliminary data.</text>
</comment>
<dbReference type="EMBL" id="RBXO01000001">
    <property type="protein sequence ID" value="RKT52477.1"/>
    <property type="molecule type" value="Genomic_DNA"/>
</dbReference>